<keyword evidence="3" id="KW-1185">Reference proteome</keyword>
<dbReference type="GO" id="GO:0006788">
    <property type="term" value="P:heme oxidation"/>
    <property type="evidence" value="ECO:0007669"/>
    <property type="project" value="InterPro"/>
</dbReference>
<name>A0A318TVR1_9RHOB</name>
<evidence type="ECO:0000313" key="3">
    <source>
        <dbReference type="Proteomes" id="UP000247727"/>
    </source>
</evidence>
<dbReference type="Proteomes" id="UP000247727">
    <property type="component" value="Unassembled WGS sequence"/>
</dbReference>
<gene>
    <name evidence="2" type="ORF">C8J30_1402</name>
</gene>
<proteinExistence type="predicted"/>
<dbReference type="CDD" id="cd19166">
    <property type="entry name" value="HemeO-bac"/>
    <property type="match status" value="1"/>
</dbReference>
<evidence type="ECO:0000256" key="1">
    <source>
        <dbReference type="SAM" id="MobiDB-lite"/>
    </source>
</evidence>
<dbReference type="RefSeq" id="WP_110807468.1">
    <property type="nucleotide sequence ID" value="NZ_QJTK01000040.1"/>
</dbReference>
<reference evidence="2 3" key="1">
    <citation type="submission" date="2018-06" db="EMBL/GenBank/DDBJ databases">
        <title>Genomic Encyclopedia of Type Strains, Phase III (KMG-III): the genomes of soil and plant-associated and newly described type strains.</title>
        <authorList>
            <person name="Whitman W."/>
        </authorList>
    </citation>
    <scope>NUCLEOTIDE SEQUENCE [LARGE SCALE GENOMIC DNA]</scope>
    <source>
        <strain evidence="2 3">JA737</strain>
    </source>
</reference>
<feature type="region of interest" description="Disordered" evidence="1">
    <location>
        <begin position="197"/>
        <end position="231"/>
    </location>
</feature>
<protein>
    <submittedName>
        <fullName evidence="2">Heme oxygenase</fullName>
    </submittedName>
</protein>
<dbReference type="AlphaFoldDB" id="A0A318TVR1"/>
<organism evidence="2 3">
    <name type="scientific">Rhodobacter viridis</name>
    <dbReference type="NCBI Taxonomy" id="1054202"/>
    <lineage>
        <taxon>Bacteria</taxon>
        <taxon>Pseudomonadati</taxon>
        <taxon>Pseudomonadota</taxon>
        <taxon>Alphaproteobacteria</taxon>
        <taxon>Rhodobacterales</taxon>
        <taxon>Rhodobacter group</taxon>
        <taxon>Rhodobacter</taxon>
    </lineage>
</organism>
<dbReference type="InterPro" id="IPR016084">
    <property type="entry name" value="Haem_Oase-like_multi-hlx"/>
</dbReference>
<dbReference type="InterPro" id="IPR016053">
    <property type="entry name" value="Haem_Oase-like"/>
</dbReference>
<dbReference type="Pfam" id="PF01126">
    <property type="entry name" value="Heme_oxygenase"/>
    <property type="match status" value="1"/>
</dbReference>
<comment type="caution">
    <text evidence="2">The sequence shown here is derived from an EMBL/GenBank/DDBJ whole genome shotgun (WGS) entry which is preliminary data.</text>
</comment>
<dbReference type="SUPFAM" id="SSF48613">
    <property type="entry name" value="Heme oxygenase-like"/>
    <property type="match status" value="1"/>
</dbReference>
<dbReference type="OrthoDB" id="9149607at2"/>
<sequence>MPEPLTAAFVAARLSALKQATLAAHRAIELRSPLARLIQPEVTLQDYGLALQRLHLHFSRHEEAVMRALQDHVPPPQLAQRRTLAALKADLTDLGLTAPEATCATPPPSPASAAGWLYVHEGTSLGGMVLLRHLRQALGAGLGTATRHYARHGRGTAARWQETRRMIAGLLPDDAALAQALAGAMAAFAAMDAVMTDPKEEPRPAATPSPGPKSAGRCPFAGGQTGMAARS</sequence>
<dbReference type="Gene3D" id="1.20.910.10">
    <property type="entry name" value="Heme oxygenase-like"/>
    <property type="match status" value="1"/>
</dbReference>
<dbReference type="GO" id="GO:0004392">
    <property type="term" value="F:heme oxygenase (decyclizing) activity"/>
    <property type="evidence" value="ECO:0007669"/>
    <property type="project" value="InterPro"/>
</dbReference>
<evidence type="ECO:0000313" key="2">
    <source>
        <dbReference type="EMBL" id="PYF06025.1"/>
    </source>
</evidence>
<accession>A0A318TVR1</accession>
<dbReference type="EMBL" id="QJTK01000040">
    <property type="protein sequence ID" value="PYF06025.1"/>
    <property type="molecule type" value="Genomic_DNA"/>
</dbReference>